<reference evidence="4" key="1">
    <citation type="submission" date="2012-12" db="EMBL/GenBank/DDBJ databases">
        <authorList>
            <person name="Hellsten U."/>
            <person name="Grimwood J."/>
            <person name="Chapman J.A."/>
            <person name="Shapiro H."/>
            <person name="Aerts A."/>
            <person name="Otillar R.P."/>
            <person name="Terry A.Y."/>
            <person name="Boore J.L."/>
            <person name="Simakov O."/>
            <person name="Marletaz F."/>
            <person name="Cho S.-J."/>
            <person name="Edsinger-Gonzales E."/>
            <person name="Havlak P."/>
            <person name="Kuo D.-H."/>
            <person name="Larsson T."/>
            <person name="Lv J."/>
            <person name="Arendt D."/>
            <person name="Savage R."/>
            <person name="Osoegawa K."/>
            <person name="de Jong P."/>
            <person name="Lindberg D.R."/>
            <person name="Seaver E.C."/>
            <person name="Weisblat D.A."/>
            <person name="Putnam N.H."/>
            <person name="Grigoriev I.V."/>
            <person name="Rokhsar D.S."/>
        </authorList>
    </citation>
    <scope>NUCLEOTIDE SEQUENCE</scope>
    <source>
        <strain evidence="4">I ESC-2004</strain>
    </source>
</reference>
<dbReference type="Pfam" id="PF02140">
    <property type="entry name" value="SUEL_Lectin"/>
    <property type="match status" value="1"/>
</dbReference>
<protein>
    <recommendedName>
        <fullName evidence="1">SUEL-type lectin domain-containing protein</fullName>
    </recommendedName>
</protein>
<reference evidence="2 4" key="2">
    <citation type="journal article" date="2013" name="Nature">
        <title>Insights into bilaterian evolution from three spiralian genomes.</title>
        <authorList>
            <person name="Simakov O."/>
            <person name="Marletaz F."/>
            <person name="Cho S.J."/>
            <person name="Edsinger-Gonzales E."/>
            <person name="Havlak P."/>
            <person name="Hellsten U."/>
            <person name="Kuo D.H."/>
            <person name="Larsson T."/>
            <person name="Lv J."/>
            <person name="Arendt D."/>
            <person name="Savage R."/>
            <person name="Osoegawa K."/>
            <person name="de Jong P."/>
            <person name="Grimwood J."/>
            <person name="Chapman J.A."/>
            <person name="Shapiro H."/>
            <person name="Aerts A."/>
            <person name="Otillar R.P."/>
            <person name="Terry A.Y."/>
            <person name="Boore J.L."/>
            <person name="Grigoriev I.V."/>
            <person name="Lindberg D.R."/>
            <person name="Seaver E.C."/>
            <person name="Weisblat D.A."/>
            <person name="Putnam N.H."/>
            <person name="Rokhsar D.S."/>
        </authorList>
    </citation>
    <scope>NUCLEOTIDE SEQUENCE</scope>
    <source>
        <strain evidence="2 4">I ESC-2004</strain>
    </source>
</reference>
<evidence type="ECO:0000313" key="3">
    <source>
        <dbReference type="EnsemblMetazoa" id="CapteP193942"/>
    </source>
</evidence>
<accession>R7TJI1</accession>
<dbReference type="GO" id="GO:0030246">
    <property type="term" value="F:carbohydrate binding"/>
    <property type="evidence" value="ECO:0007669"/>
    <property type="project" value="InterPro"/>
</dbReference>
<dbReference type="OrthoDB" id="10028817at2759"/>
<dbReference type="EMBL" id="AMQN01012574">
    <property type="status" value="NOT_ANNOTATED_CDS"/>
    <property type="molecule type" value="Genomic_DNA"/>
</dbReference>
<dbReference type="EMBL" id="KB309608">
    <property type="protein sequence ID" value="ELT93839.1"/>
    <property type="molecule type" value="Genomic_DNA"/>
</dbReference>
<dbReference type="InterPro" id="IPR000922">
    <property type="entry name" value="Lectin_gal-bd_dom"/>
</dbReference>
<name>R7TJI1_CAPTE</name>
<feature type="domain" description="SUEL-type lectin" evidence="1">
    <location>
        <begin position="184"/>
        <end position="262"/>
    </location>
</feature>
<sequence length="527" mass="59918">MEGTMTCRPKDINILISECVSTIVMQMDDDDSINTKRLNEEVAHSLGKKLIPKTDLLRVSKSDWEIFVSETNRVTFGYSRMLDILEEKKLTEKYSFDIDLYGDCSENIVYYFPGSYESDLGGYYDEFGHYQSYNDYNCVTMEYSAAGLWMLLVYSTYLPQCIHSIISIKEIIEETCTLENFIPRCSSAQEIFITQSHYGHMKMGKCVTVDTGHLGCMADVTSIAQERCNGKTRCQISADAEIARTQPCAQGIYTYLENAYVCVPDLFELDQCKNVAVGRHWKHTISTRIEHACIHQNRPLKITASESMDIEITAQIINKATVDSGDVYITVSDIQGNTTRMEIPRTSTSLQQTIDSSMIHVLFEQTEAVVLFSFRAVGCEDLVAPEFTWIERSRNTLTIGCVHNEYTWQVKCIGSKWIGFRGNCTRKTETKPDKETTDDIREKVIPNEIRVFTKVITTGFVCLRKAEYKAKASKGIELQEMTGDYSNTWKATLMRPVTNDLNNPNASPPQQFYVLNQQNDTPIGTLR</sequence>
<dbReference type="Gene3D" id="2.60.120.740">
    <property type="match status" value="1"/>
</dbReference>
<evidence type="ECO:0000259" key="1">
    <source>
        <dbReference type="Pfam" id="PF02140"/>
    </source>
</evidence>
<evidence type="ECO:0000313" key="4">
    <source>
        <dbReference type="Proteomes" id="UP000014760"/>
    </source>
</evidence>
<dbReference type="Proteomes" id="UP000014760">
    <property type="component" value="Unassembled WGS sequence"/>
</dbReference>
<dbReference type="CDD" id="cd22823">
    <property type="entry name" value="Gal_Rha_Lectin"/>
    <property type="match status" value="1"/>
</dbReference>
<dbReference type="HOGENOM" id="CLU_029488_3_0_1"/>
<dbReference type="InterPro" id="IPR043159">
    <property type="entry name" value="Lectin_gal-bd_sf"/>
</dbReference>
<dbReference type="PANTHER" id="PTHR46780">
    <property type="entry name" value="PROTEIN EVA-1"/>
    <property type="match status" value="1"/>
</dbReference>
<proteinExistence type="predicted"/>
<evidence type="ECO:0000313" key="2">
    <source>
        <dbReference type="EMBL" id="ELT93839.1"/>
    </source>
</evidence>
<gene>
    <name evidence="2" type="ORF">CAPTEDRAFT_193942</name>
</gene>
<reference evidence="3" key="3">
    <citation type="submission" date="2015-06" db="UniProtKB">
        <authorList>
            <consortium name="EnsemblMetazoa"/>
        </authorList>
    </citation>
    <scope>IDENTIFICATION</scope>
</reference>
<organism evidence="2">
    <name type="scientific">Capitella teleta</name>
    <name type="common">Polychaete worm</name>
    <dbReference type="NCBI Taxonomy" id="283909"/>
    <lineage>
        <taxon>Eukaryota</taxon>
        <taxon>Metazoa</taxon>
        <taxon>Spiralia</taxon>
        <taxon>Lophotrochozoa</taxon>
        <taxon>Annelida</taxon>
        <taxon>Polychaeta</taxon>
        <taxon>Sedentaria</taxon>
        <taxon>Scolecida</taxon>
        <taxon>Capitellidae</taxon>
        <taxon>Capitella</taxon>
    </lineage>
</organism>
<dbReference type="EnsemblMetazoa" id="CapteT193942">
    <property type="protein sequence ID" value="CapteP193942"/>
    <property type="gene ID" value="CapteG193942"/>
</dbReference>
<keyword evidence="4" id="KW-1185">Reference proteome</keyword>
<dbReference type="AlphaFoldDB" id="R7TJI1"/>